<dbReference type="Pfam" id="PF10091">
    <property type="entry name" value="Glycoamylase"/>
    <property type="match status" value="1"/>
</dbReference>
<dbReference type="Gene3D" id="1.50.10.140">
    <property type="match status" value="1"/>
</dbReference>
<dbReference type="AlphaFoldDB" id="A0A0C1LKV1"/>
<protein>
    <recommendedName>
        <fullName evidence="1">Glycoamylase-like domain-containing protein</fullName>
    </recommendedName>
</protein>
<dbReference type="PIRSF" id="PIRSF028431">
    <property type="entry name" value="UCP028431"/>
    <property type="match status" value="1"/>
</dbReference>
<name>A0A0C1LKV1_9BACT</name>
<reference evidence="2 3" key="1">
    <citation type="submission" date="2014-11" db="EMBL/GenBank/DDBJ databases">
        <title>Genome sequence of Flavihumibacter solisilvae 3-3.</title>
        <authorList>
            <person name="Zhou G."/>
            <person name="Li M."/>
            <person name="Wang G."/>
        </authorList>
    </citation>
    <scope>NUCLEOTIDE SEQUENCE [LARGE SCALE GENOMIC DNA]</scope>
    <source>
        <strain evidence="2 3">3-3</strain>
    </source>
</reference>
<dbReference type="Proteomes" id="UP000031408">
    <property type="component" value="Unassembled WGS sequence"/>
</dbReference>
<dbReference type="EMBL" id="JSVC01000003">
    <property type="protein sequence ID" value="KIC95983.1"/>
    <property type="molecule type" value="Genomic_DNA"/>
</dbReference>
<comment type="caution">
    <text evidence="2">The sequence shown here is derived from an EMBL/GenBank/DDBJ whole genome shotgun (WGS) entry which is preliminary data.</text>
</comment>
<evidence type="ECO:0000313" key="2">
    <source>
        <dbReference type="EMBL" id="KIC95983.1"/>
    </source>
</evidence>
<dbReference type="InterPro" id="IPR019282">
    <property type="entry name" value="Glycoamylase-like_cons_dom"/>
</dbReference>
<sequence length="435" mass="49741">MHFTTDSEILQRLERETFDYFIDEKNCNNGLIADKTEAGSPSSIAVIGLSINVYIIGVERGYISREEARGRILQTLRFLHSSQQGPEPDSTGYMGFYYHFLNMQTGKRMWESELSTIDTAILMAGILTARHYFTHHNEEEEELRNLGDVLYERVDWDWARNGAATLTHGWTPEKGFCEQRWNNGYSEAHILYILALGSPTHPISEAGYLEWLSSFEWKKAYDIEYLYAGPLFIHQMSQLWLDLRGISDSINTKYGIDYFENSCRAVLVHYRYALENPMGFRRYGKYVWGLTASDGPGPATYKVNGVQRTFYDYIARGAPYGPDDGTISPWVCVTALPFAPKLVLRAARFVLGIIFLLFGKNKGFQASFNATFPKRGDNPFGWLSPWQFGLNRGPVVMMIENYQSELTWTIFKQCPHIISGLRKAGFSGGWLEQVK</sequence>
<feature type="domain" description="Glycoamylase-like" evidence="1">
    <location>
        <begin position="183"/>
        <end position="415"/>
    </location>
</feature>
<evidence type="ECO:0000313" key="3">
    <source>
        <dbReference type="Proteomes" id="UP000031408"/>
    </source>
</evidence>
<organism evidence="2 3">
    <name type="scientific">Flavihumibacter solisilvae</name>
    <dbReference type="NCBI Taxonomy" id="1349421"/>
    <lineage>
        <taxon>Bacteria</taxon>
        <taxon>Pseudomonadati</taxon>
        <taxon>Bacteroidota</taxon>
        <taxon>Chitinophagia</taxon>
        <taxon>Chitinophagales</taxon>
        <taxon>Chitinophagaceae</taxon>
        <taxon>Flavihumibacter</taxon>
    </lineage>
</organism>
<evidence type="ECO:0000259" key="1">
    <source>
        <dbReference type="Pfam" id="PF10091"/>
    </source>
</evidence>
<accession>A0A0C1LKV1</accession>
<keyword evidence="3" id="KW-1185">Reference proteome</keyword>
<dbReference type="STRING" id="1349421.OI18_03530"/>
<proteinExistence type="predicted"/>
<dbReference type="InterPro" id="IPR016883">
    <property type="entry name" value="UCP028431"/>
</dbReference>
<gene>
    <name evidence="2" type="ORF">OI18_03530</name>
</gene>